<accession>A0A0F8B9B8</accession>
<dbReference type="AlphaFoldDB" id="A0A0F8B9B8"/>
<dbReference type="PANTHER" id="PTHR12526">
    <property type="entry name" value="GLYCOSYLTRANSFERASE"/>
    <property type="match status" value="1"/>
</dbReference>
<reference evidence="5 6" key="1">
    <citation type="journal article" date="2015" name="ISME J.">
        <title>Genomic and phenotypic differentiation among Methanosarcina mazei populations from Columbia River sediment.</title>
        <authorList>
            <person name="Youngblut N.D."/>
            <person name="Wirth J.S."/>
            <person name="Henriksen J.R."/>
            <person name="Smith M."/>
            <person name="Simon H."/>
            <person name="Metcalf W.W."/>
            <person name="Whitaker R.J."/>
        </authorList>
    </citation>
    <scope>NUCLEOTIDE SEQUENCE [LARGE SCALE GENOMIC DNA]</scope>
    <source>
        <strain evidence="4 5">1.H.M.2.1</strain>
        <strain evidence="3 6">2.F.A.2.4</strain>
    </source>
</reference>
<dbReference type="Gene3D" id="3.40.50.2000">
    <property type="entry name" value="Glycogen Phosphorylase B"/>
    <property type="match status" value="2"/>
</dbReference>
<dbReference type="SUPFAM" id="SSF53756">
    <property type="entry name" value="UDP-Glycosyltransferase/glycogen phosphorylase"/>
    <property type="match status" value="1"/>
</dbReference>
<evidence type="ECO:0000259" key="2">
    <source>
        <dbReference type="Pfam" id="PF13439"/>
    </source>
</evidence>
<dbReference type="InterPro" id="IPR001296">
    <property type="entry name" value="Glyco_trans_1"/>
</dbReference>
<sequence>MHIFLEMMLMKIVYVVEWDSLAGGGFTAVSNLIETILKLKFPIEIHIVSFGKVSKTVSQNGYTLHLVQNICFPSSKYWYSYKLIKDKILEIDPDLIHLHFTYPPYSYISTLPIPVIITAHSLSFIKTKGIHSKRSYVNLSFLIDPYFEKIALKNADCVIAVSDWVKQNIDNIIGCNTKTVYIPNGINYEKYEPLPQKQNIKNPSILTVGRLVKLKGMDLLIKALPNIKELIPNIHLYIAGEGVQCEKLKSLAVRLNVQENITFLGFVSEDKIIKMLSSVDIFVTSSRSETFGIVVLEALAAGTPVIASNVGGIPQLLNNGEYGLLVEPENPEDLSSAVIKLIKDPVLMGELSKKGRLRAQEYSWNEITKKTIELYKLHI</sequence>
<dbReference type="Proteomes" id="UP000034152">
    <property type="component" value="Unassembled WGS sequence"/>
</dbReference>
<comment type="caution">
    <text evidence="3">The sequence shown here is derived from an EMBL/GenBank/DDBJ whole genome shotgun (WGS) entry which is preliminary data.</text>
</comment>
<gene>
    <name evidence="3" type="ORF">DU47_20760</name>
    <name evidence="4" type="ORF">DU80_00340</name>
</gene>
<evidence type="ECO:0000313" key="5">
    <source>
        <dbReference type="Proteomes" id="UP000034152"/>
    </source>
</evidence>
<keyword evidence="3" id="KW-0808">Transferase</keyword>
<protein>
    <submittedName>
        <fullName evidence="3">Glycosyl transferase family 1</fullName>
    </submittedName>
</protein>
<evidence type="ECO:0000313" key="3">
    <source>
        <dbReference type="EMBL" id="KKF99281.1"/>
    </source>
</evidence>
<dbReference type="Pfam" id="PF13439">
    <property type="entry name" value="Glyco_transf_4"/>
    <property type="match status" value="1"/>
</dbReference>
<dbReference type="EMBL" id="JJOS01000118">
    <property type="protein sequence ID" value="KKF99281.1"/>
    <property type="molecule type" value="Genomic_DNA"/>
</dbReference>
<evidence type="ECO:0000313" key="6">
    <source>
        <dbReference type="Proteomes" id="UP000034578"/>
    </source>
</evidence>
<organism evidence="3 6">
    <name type="scientific">Methanosarcina mazei</name>
    <name type="common">Methanosarcina frisia</name>
    <dbReference type="NCBI Taxonomy" id="2209"/>
    <lineage>
        <taxon>Archaea</taxon>
        <taxon>Methanobacteriati</taxon>
        <taxon>Methanobacteriota</taxon>
        <taxon>Stenosarchaea group</taxon>
        <taxon>Methanomicrobia</taxon>
        <taxon>Methanosarcinales</taxon>
        <taxon>Methanosarcinaceae</taxon>
        <taxon>Methanosarcina</taxon>
    </lineage>
</organism>
<dbReference type="CDD" id="cd03801">
    <property type="entry name" value="GT4_PimA-like"/>
    <property type="match status" value="1"/>
</dbReference>
<dbReference type="EMBL" id="JJQU01000164">
    <property type="protein sequence ID" value="KKH83545.1"/>
    <property type="molecule type" value="Genomic_DNA"/>
</dbReference>
<dbReference type="InterPro" id="IPR028098">
    <property type="entry name" value="Glyco_trans_4-like_N"/>
</dbReference>
<dbReference type="Pfam" id="PF00534">
    <property type="entry name" value="Glycos_transf_1"/>
    <property type="match status" value="1"/>
</dbReference>
<dbReference type="PATRIC" id="fig|2209.56.peg.69"/>
<name>A0A0F8B9B8_METMZ</name>
<evidence type="ECO:0000259" key="1">
    <source>
        <dbReference type="Pfam" id="PF00534"/>
    </source>
</evidence>
<keyword evidence="6" id="KW-1185">Reference proteome</keyword>
<proteinExistence type="predicted"/>
<feature type="domain" description="Glycosyl transferase family 1" evidence="1">
    <location>
        <begin position="197"/>
        <end position="356"/>
    </location>
</feature>
<dbReference type="GO" id="GO:0016757">
    <property type="term" value="F:glycosyltransferase activity"/>
    <property type="evidence" value="ECO:0007669"/>
    <property type="project" value="InterPro"/>
</dbReference>
<feature type="domain" description="Glycosyltransferase subfamily 4-like N-terminal" evidence="2">
    <location>
        <begin position="23"/>
        <end position="189"/>
    </location>
</feature>
<dbReference type="Proteomes" id="UP000034578">
    <property type="component" value="Unassembled WGS sequence"/>
</dbReference>
<evidence type="ECO:0000313" key="4">
    <source>
        <dbReference type="EMBL" id="KKH83545.1"/>
    </source>
</evidence>